<dbReference type="PANTHER" id="PTHR21237">
    <property type="entry name" value="GRPE PROTEIN"/>
    <property type="match status" value="1"/>
</dbReference>
<evidence type="ECO:0000256" key="2">
    <source>
        <dbReference type="ARBA" id="ARBA00009054"/>
    </source>
</evidence>
<keyword evidence="6 10" id="KW-0143">Chaperone</keyword>
<accession>A0AAU9DIU3</accession>
<dbReference type="EMBL" id="AP026802">
    <property type="protein sequence ID" value="BDR58351.1"/>
    <property type="molecule type" value="Genomic_DNA"/>
</dbReference>
<evidence type="ECO:0000256" key="5">
    <source>
        <dbReference type="ARBA" id="ARBA00023016"/>
    </source>
</evidence>
<evidence type="ECO:0000256" key="1">
    <source>
        <dbReference type="ARBA" id="ARBA00004496"/>
    </source>
</evidence>
<evidence type="ECO:0000256" key="8">
    <source>
        <dbReference type="ARBA" id="ARBA00072274"/>
    </source>
</evidence>
<dbReference type="GO" id="GO:0051082">
    <property type="term" value="F:unfolded protein binding"/>
    <property type="evidence" value="ECO:0007669"/>
    <property type="project" value="TreeGrafter"/>
</dbReference>
<dbReference type="KEGG" id="xap:XA3_07920"/>
<dbReference type="HAMAP" id="MF_01151">
    <property type="entry name" value="GrpE"/>
    <property type="match status" value="1"/>
</dbReference>
<evidence type="ECO:0000256" key="13">
    <source>
        <dbReference type="SAM" id="MobiDB-lite"/>
    </source>
</evidence>
<comment type="subunit">
    <text evidence="3 10">Homodimer.</text>
</comment>
<evidence type="ECO:0000313" key="14">
    <source>
        <dbReference type="EMBL" id="BDR58351.1"/>
    </source>
</evidence>
<dbReference type="GO" id="GO:0042803">
    <property type="term" value="F:protein homodimerization activity"/>
    <property type="evidence" value="ECO:0007669"/>
    <property type="project" value="InterPro"/>
</dbReference>
<dbReference type="GO" id="GO:0051087">
    <property type="term" value="F:protein-folding chaperone binding"/>
    <property type="evidence" value="ECO:0007669"/>
    <property type="project" value="InterPro"/>
</dbReference>
<dbReference type="PRINTS" id="PR00773">
    <property type="entry name" value="GRPEPROTEIN"/>
</dbReference>
<evidence type="ECO:0000256" key="11">
    <source>
        <dbReference type="RuleBase" id="RU000639"/>
    </source>
</evidence>
<gene>
    <name evidence="10 14" type="primary">grpE</name>
    <name evidence="14" type="ORF">XA3_07920</name>
</gene>
<dbReference type="Gene3D" id="3.90.20.20">
    <property type="match status" value="1"/>
</dbReference>
<dbReference type="SUPFAM" id="SSF51064">
    <property type="entry name" value="Head domain of nucleotide exchange factor GrpE"/>
    <property type="match status" value="1"/>
</dbReference>
<reference evidence="14 15" key="1">
    <citation type="journal article" date="2023" name="Microbiol. Spectr.">
        <title>Symbiosis of Carpenter Bees with Uncharacterized Lactic Acid Bacteria Showing NAD Auxotrophy.</title>
        <authorList>
            <person name="Kawasaki S."/>
            <person name="Ozawa K."/>
            <person name="Mori T."/>
            <person name="Yamamoto A."/>
            <person name="Ito M."/>
            <person name="Ohkuma M."/>
            <person name="Sakamoto M."/>
            <person name="Matsutani M."/>
        </authorList>
    </citation>
    <scope>NUCLEOTIDE SEQUENCE [LARGE SCALE GENOMIC DNA]</scope>
    <source>
        <strain evidence="14 15">XA3</strain>
    </source>
</reference>
<dbReference type="Gene3D" id="2.30.22.10">
    <property type="entry name" value="Head domain of nucleotide exchange factor GrpE"/>
    <property type="match status" value="1"/>
</dbReference>
<feature type="compositionally biased region" description="Basic and acidic residues" evidence="13">
    <location>
        <begin position="9"/>
        <end position="25"/>
    </location>
</feature>
<sequence length="194" mass="21949">MKTTVNDADDLKNKNPDSEELKESGDQQTTQKESEHHNVQVKELEQEIATLKEKNDQLQDQFLRSRAEIANMNNHFKNERAQLLMYGGQNLAKDILPGIDNLKRALATKTDGKSSEQLKKGIEMVFNQLSEALKSNEIIEIAETGVEFDPTIHQAVSVVEATDDEKQNMVKEILQSGYKLKDRVIRPAMVVVTK</sequence>
<keyword evidence="4 10" id="KW-0963">Cytoplasm</keyword>
<evidence type="ECO:0000256" key="9">
    <source>
        <dbReference type="ARBA" id="ARBA00076414"/>
    </source>
</evidence>
<evidence type="ECO:0000256" key="4">
    <source>
        <dbReference type="ARBA" id="ARBA00022490"/>
    </source>
</evidence>
<name>A0AAU9DIU3_9LACO</name>
<dbReference type="InterPro" id="IPR009012">
    <property type="entry name" value="GrpE_head"/>
</dbReference>
<comment type="similarity">
    <text evidence="2 10 12">Belongs to the GrpE family.</text>
</comment>
<dbReference type="GO" id="GO:0005737">
    <property type="term" value="C:cytoplasm"/>
    <property type="evidence" value="ECO:0007669"/>
    <property type="project" value="UniProtKB-SubCell"/>
</dbReference>
<dbReference type="PROSITE" id="PS01071">
    <property type="entry name" value="GRPE"/>
    <property type="match status" value="1"/>
</dbReference>
<dbReference type="FunFam" id="2.30.22.10:FF:000001">
    <property type="entry name" value="Protein GrpE"/>
    <property type="match status" value="1"/>
</dbReference>
<protein>
    <recommendedName>
        <fullName evidence="8 10">Protein GrpE</fullName>
    </recommendedName>
    <alternativeName>
        <fullName evidence="9 10">HSP-70 cofactor</fullName>
    </alternativeName>
</protein>
<dbReference type="PANTHER" id="PTHR21237:SF23">
    <property type="entry name" value="GRPE PROTEIN HOMOLOG, MITOCHONDRIAL"/>
    <property type="match status" value="1"/>
</dbReference>
<organism evidence="14 15">
    <name type="scientific">Xylocopilactobacillus apicola</name>
    <dbReference type="NCBI Taxonomy" id="2932184"/>
    <lineage>
        <taxon>Bacteria</taxon>
        <taxon>Bacillati</taxon>
        <taxon>Bacillota</taxon>
        <taxon>Bacilli</taxon>
        <taxon>Lactobacillales</taxon>
        <taxon>Lactobacillaceae</taxon>
        <taxon>Xylocopilactobacillus</taxon>
    </lineage>
</organism>
<dbReference type="Pfam" id="PF01025">
    <property type="entry name" value="GrpE"/>
    <property type="match status" value="1"/>
</dbReference>
<keyword evidence="15" id="KW-1185">Reference proteome</keyword>
<dbReference type="InterPro" id="IPR000740">
    <property type="entry name" value="GrpE"/>
</dbReference>
<dbReference type="AlphaFoldDB" id="A0AAU9DIU3"/>
<comment type="function">
    <text evidence="7 10 11">Participates actively in the response to hyperosmotic and heat shock by preventing the aggregation of stress-denatured proteins, in association with DnaK and GrpE. It is the nucleotide exchange factor for DnaK and may function as a thermosensor. Unfolded proteins bind initially to DnaJ; upon interaction with the DnaJ-bound protein, DnaK hydrolyzes its bound ATP, resulting in the formation of a stable complex. GrpE releases ADP from DnaK; ATP binding to DnaK triggers the release of the substrate protein, thus completing the reaction cycle. Several rounds of ATP-dependent interactions between DnaJ, DnaK and GrpE are required for fully efficient folding.</text>
</comment>
<dbReference type="GO" id="GO:0006457">
    <property type="term" value="P:protein folding"/>
    <property type="evidence" value="ECO:0007669"/>
    <property type="project" value="InterPro"/>
</dbReference>
<dbReference type="Proteomes" id="UP001321861">
    <property type="component" value="Chromosome"/>
</dbReference>
<evidence type="ECO:0000256" key="3">
    <source>
        <dbReference type="ARBA" id="ARBA00011738"/>
    </source>
</evidence>
<dbReference type="RefSeq" id="WP_317636260.1">
    <property type="nucleotide sequence ID" value="NZ_AP026802.1"/>
</dbReference>
<dbReference type="NCBIfam" id="NF010759">
    <property type="entry name" value="PRK14162.1"/>
    <property type="match status" value="1"/>
</dbReference>
<dbReference type="SUPFAM" id="SSF58014">
    <property type="entry name" value="Coiled-coil domain of nucleotide exchange factor GrpE"/>
    <property type="match status" value="1"/>
</dbReference>
<evidence type="ECO:0000256" key="12">
    <source>
        <dbReference type="RuleBase" id="RU004478"/>
    </source>
</evidence>
<evidence type="ECO:0000313" key="15">
    <source>
        <dbReference type="Proteomes" id="UP001321861"/>
    </source>
</evidence>
<evidence type="ECO:0000256" key="6">
    <source>
        <dbReference type="ARBA" id="ARBA00023186"/>
    </source>
</evidence>
<proteinExistence type="inferred from homology"/>
<evidence type="ECO:0000256" key="10">
    <source>
        <dbReference type="HAMAP-Rule" id="MF_01151"/>
    </source>
</evidence>
<dbReference type="GO" id="GO:0000774">
    <property type="term" value="F:adenyl-nucleotide exchange factor activity"/>
    <property type="evidence" value="ECO:0007669"/>
    <property type="project" value="InterPro"/>
</dbReference>
<comment type="subcellular location">
    <subcellularLocation>
        <location evidence="1 10">Cytoplasm</location>
    </subcellularLocation>
</comment>
<dbReference type="CDD" id="cd00446">
    <property type="entry name" value="GrpE"/>
    <property type="match status" value="1"/>
</dbReference>
<dbReference type="InterPro" id="IPR013805">
    <property type="entry name" value="GrpE_CC"/>
</dbReference>
<keyword evidence="5 10" id="KW-0346">Stress response</keyword>
<feature type="region of interest" description="Disordered" evidence="13">
    <location>
        <begin position="1"/>
        <end position="40"/>
    </location>
</feature>
<dbReference type="NCBIfam" id="NF010738">
    <property type="entry name" value="PRK14140.1"/>
    <property type="match status" value="1"/>
</dbReference>
<evidence type="ECO:0000256" key="7">
    <source>
        <dbReference type="ARBA" id="ARBA00053401"/>
    </source>
</evidence>